<protein>
    <submittedName>
        <fullName evidence="1">Uncharacterized protein</fullName>
    </submittedName>
</protein>
<accession>A0A7G1NXH7</accession>
<keyword evidence="2" id="KW-1185">Reference proteome</keyword>
<organism evidence="1 2">
    <name type="scientific">Streptomyces aurantiacus</name>
    <dbReference type="NCBI Taxonomy" id="47760"/>
    <lineage>
        <taxon>Bacteria</taxon>
        <taxon>Bacillati</taxon>
        <taxon>Actinomycetota</taxon>
        <taxon>Actinomycetes</taxon>
        <taxon>Kitasatosporales</taxon>
        <taxon>Streptomycetaceae</taxon>
        <taxon>Streptomyces</taxon>
        <taxon>Streptomyces aurantiacus group</taxon>
    </lineage>
</organism>
<evidence type="ECO:0000313" key="1">
    <source>
        <dbReference type="EMBL" id="BCL26236.1"/>
    </source>
</evidence>
<dbReference type="EMBL" id="AP023440">
    <property type="protein sequence ID" value="BCL26236.1"/>
    <property type="molecule type" value="Genomic_DNA"/>
</dbReference>
<reference evidence="1 2" key="1">
    <citation type="journal article" date="2014" name="Int. J. Syst. Evol. Microbiol.">
        <title>Complete genome sequence of Corynebacterium casei LMG S-19264T (=DSM 44701T), isolated from a smear-ripened cheese.</title>
        <authorList>
            <consortium name="US DOE Joint Genome Institute (JGI-PGF)"/>
            <person name="Walter F."/>
            <person name="Albersmeier A."/>
            <person name="Kalinowski J."/>
            <person name="Ruckert C."/>
        </authorList>
    </citation>
    <scope>NUCLEOTIDE SEQUENCE [LARGE SCALE GENOMIC DNA]</scope>
    <source>
        <strain evidence="1 2">JCM 4677</strain>
    </source>
</reference>
<proteinExistence type="predicted"/>
<name>A0A7G1NXH7_9ACTN</name>
<sequence>MALHRLVGLRAAESEYARADVDAGGAQFQRGRIDAGPFEELPGRLQEHPLLRVHGQCLARADPEERGVEAGRVMQESALAYVAGARVVGVRVVEALQVPPPVGGELPDGVAALGDEVPQFLRRPGTAGEAARHRDDRDRLLGALLHLAQTLTCLAEVDCHPLQILTELVLGTRHRTSLLHR</sequence>
<evidence type="ECO:0000313" key="2">
    <source>
        <dbReference type="Proteomes" id="UP000516444"/>
    </source>
</evidence>
<dbReference type="Proteomes" id="UP000516444">
    <property type="component" value="Chromosome"/>
</dbReference>
<dbReference type="KEGG" id="sgm:GCM10017557_10950"/>
<dbReference type="AlphaFoldDB" id="A0A7G1NXH7"/>
<gene>
    <name evidence="1" type="ORF">GCM10017557_10950</name>
</gene>